<organism evidence="2">
    <name type="scientific">Gaeumannomyces tritici (strain R3-111a-1)</name>
    <name type="common">Wheat and barley take-all root rot fungus</name>
    <name type="synonym">Gaeumannomyces graminis var. tritici</name>
    <dbReference type="NCBI Taxonomy" id="644352"/>
    <lineage>
        <taxon>Eukaryota</taxon>
        <taxon>Fungi</taxon>
        <taxon>Dikarya</taxon>
        <taxon>Ascomycota</taxon>
        <taxon>Pezizomycotina</taxon>
        <taxon>Sordariomycetes</taxon>
        <taxon>Sordariomycetidae</taxon>
        <taxon>Magnaporthales</taxon>
        <taxon>Magnaporthaceae</taxon>
        <taxon>Gaeumannomyces</taxon>
    </lineage>
</organism>
<reference evidence="2" key="3">
    <citation type="submission" date="2010-09" db="EMBL/GenBank/DDBJ databases">
        <title>Annotation of Gaeumannomyces graminis var. tritici R3-111a-1.</title>
        <authorList>
            <consortium name="The Broad Institute Genome Sequencing Platform"/>
            <person name="Ma L.-J."/>
            <person name="Dead R."/>
            <person name="Young S.K."/>
            <person name="Zeng Q."/>
            <person name="Gargeya S."/>
            <person name="Fitzgerald M."/>
            <person name="Haas B."/>
            <person name="Abouelleil A."/>
            <person name="Alvarado L."/>
            <person name="Arachchi H.M."/>
            <person name="Berlin A."/>
            <person name="Brown A."/>
            <person name="Chapman S.B."/>
            <person name="Chen Z."/>
            <person name="Dunbar C."/>
            <person name="Freedman E."/>
            <person name="Gearin G."/>
            <person name="Gellesch M."/>
            <person name="Goldberg J."/>
            <person name="Griggs A."/>
            <person name="Gujja S."/>
            <person name="Heiman D."/>
            <person name="Howarth C."/>
            <person name="Larson L."/>
            <person name="Lui A."/>
            <person name="MacDonald P.J.P."/>
            <person name="Mehta T."/>
            <person name="Montmayeur A."/>
            <person name="Murphy C."/>
            <person name="Neiman D."/>
            <person name="Pearson M."/>
            <person name="Priest M."/>
            <person name="Roberts A."/>
            <person name="Saif S."/>
            <person name="Shea T."/>
            <person name="Shenoy N."/>
            <person name="Sisk P."/>
            <person name="Stolte C."/>
            <person name="Sykes S."/>
            <person name="Yandava C."/>
            <person name="Wortman J."/>
            <person name="Nusbaum C."/>
            <person name="Birren B."/>
        </authorList>
    </citation>
    <scope>NUCLEOTIDE SEQUENCE</scope>
    <source>
        <strain evidence="2">R3-111a-1</strain>
    </source>
</reference>
<sequence>MARSSARKKARVDFDRAIVFVLKQPFGPLLPRRPRNGRTVCFAKKEARFASGRHKGQAECQTKPGTKDASPDAEGSAPSTATPTSTAGSELDSSAASTSGGVAPTTSESAGAAGSAGTDPAAQPGAAPATAPGPVGEDEEDPLTATWRVVSTKISRGLRMVVEKDENLMFKLFLSKKPGERPKPGRVARFTLEPDSSFSLTLEGQTPGPGTYVMQVRETWESPNIYETMPATKWAICFTAWLLPRAKAPSSSL</sequence>
<dbReference type="AlphaFoldDB" id="J3PK61"/>
<evidence type="ECO:0000313" key="2">
    <source>
        <dbReference type="EMBL" id="EJT68510.1"/>
    </source>
</evidence>
<reference evidence="4" key="1">
    <citation type="submission" date="2010-07" db="EMBL/GenBank/DDBJ databases">
        <title>The genome sequence of Gaeumannomyces graminis var. tritici strain R3-111a-1.</title>
        <authorList>
            <consortium name="The Broad Institute Genome Sequencing Platform"/>
            <person name="Ma L.-J."/>
            <person name="Dead R."/>
            <person name="Young S."/>
            <person name="Zeng Q."/>
            <person name="Koehrsen M."/>
            <person name="Alvarado L."/>
            <person name="Berlin A."/>
            <person name="Chapman S.B."/>
            <person name="Chen Z."/>
            <person name="Freedman E."/>
            <person name="Gellesch M."/>
            <person name="Goldberg J."/>
            <person name="Griggs A."/>
            <person name="Gujja S."/>
            <person name="Heilman E.R."/>
            <person name="Heiman D."/>
            <person name="Hepburn T."/>
            <person name="Howarth C."/>
            <person name="Jen D."/>
            <person name="Larson L."/>
            <person name="Mehta T."/>
            <person name="Neiman D."/>
            <person name="Pearson M."/>
            <person name="Roberts A."/>
            <person name="Saif S."/>
            <person name="Shea T."/>
            <person name="Shenoy N."/>
            <person name="Sisk P."/>
            <person name="Stolte C."/>
            <person name="Sykes S."/>
            <person name="Walk T."/>
            <person name="White J."/>
            <person name="Yandava C."/>
            <person name="Haas B."/>
            <person name="Nusbaum C."/>
            <person name="Birren B."/>
        </authorList>
    </citation>
    <scope>NUCLEOTIDE SEQUENCE [LARGE SCALE GENOMIC DNA]</scope>
    <source>
        <strain evidence="4">R3-111a-1</strain>
    </source>
</reference>
<dbReference type="Proteomes" id="UP000006039">
    <property type="component" value="Unassembled WGS sequence"/>
</dbReference>
<feature type="compositionally biased region" description="Low complexity" evidence="1">
    <location>
        <begin position="103"/>
        <end position="134"/>
    </location>
</feature>
<dbReference type="VEuPathDB" id="FungiDB:GGTG_13908"/>
<name>J3PK61_GAET3</name>
<evidence type="ECO:0000256" key="1">
    <source>
        <dbReference type="SAM" id="MobiDB-lite"/>
    </source>
</evidence>
<gene>
    <name evidence="3" type="primary">20354366</name>
    <name evidence="2" type="ORF">GGTG_13908</name>
</gene>
<reference evidence="3" key="4">
    <citation type="journal article" date="2015" name="G3 (Bethesda)">
        <title>Genome sequences of three phytopathogenic species of the Magnaporthaceae family of fungi.</title>
        <authorList>
            <person name="Okagaki L.H."/>
            <person name="Nunes C.C."/>
            <person name="Sailsbery J."/>
            <person name="Clay B."/>
            <person name="Brown D."/>
            <person name="John T."/>
            <person name="Oh Y."/>
            <person name="Young N."/>
            <person name="Fitzgerald M."/>
            <person name="Haas B.J."/>
            <person name="Zeng Q."/>
            <person name="Young S."/>
            <person name="Adiconis X."/>
            <person name="Fan L."/>
            <person name="Levin J.Z."/>
            <person name="Mitchell T.K."/>
            <person name="Okubara P.A."/>
            <person name="Farman M.L."/>
            <person name="Kohn L.M."/>
            <person name="Birren B."/>
            <person name="Ma L.-J."/>
            <person name="Dean R.A."/>
        </authorList>
    </citation>
    <scope>NUCLEOTIDE SEQUENCE</scope>
    <source>
        <strain evidence="3">R3-111a-1</strain>
    </source>
</reference>
<reference evidence="2" key="2">
    <citation type="submission" date="2010-07" db="EMBL/GenBank/DDBJ databases">
        <authorList>
            <consortium name="The Broad Institute Genome Sequencing Platform"/>
            <consortium name="Broad Institute Genome Sequencing Center for Infectious Disease"/>
            <person name="Ma L.-J."/>
            <person name="Dead R."/>
            <person name="Young S."/>
            <person name="Zeng Q."/>
            <person name="Koehrsen M."/>
            <person name="Alvarado L."/>
            <person name="Berlin A."/>
            <person name="Chapman S.B."/>
            <person name="Chen Z."/>
            <person name="Freedman E."/>
            <person name="Gellesch M."/>
            <person name="Goldberg J."/>
            <person name="Griggs A."/>
            <person name="Gujja S."/>
            <person name="Heilman E.R."/>
            <person name="Heiman D."/>
            <person name="Hepburn T."/>
            <person name="Howarth C."/>
            <person name="Jen D."/>
            <person name="Larson L."/>
            <person name="Mehta T."/>
            <person name="Neiman D."/>
            <person name="Pearson M."/>
            <person name="Roberts A."/>
            <person name="Saif S."/>
            <person name="Shea T."/>
            <person name="Shenoy N."/>
            <person name="Sisk P."/>
            <person name="Stolte C."/>
            <person name="Sykes S."/>
            <person name="Walk T."/>
            <person name="White J."/>
            <person name="Yandava C."/>
            <person name="Haas B."/>
            <person name="Nusbaum C."/>
            <person name="Birren B."/>
        </authorList>
    </citation>
    <scope>NUCLEOTIDE SEQUENCE</scope>
    <source>
        <strain evidence="2">R3-111a-1</strain>
    </source>
</reference>
<proteinExistence type="predicted"/>
<dbReference type="EnsemblFungi" id="EJT68510">
    <property type="protein sequence ID" value="EJT68510"/>
    <property type="gene ID" value="GGTG_13908"/>
</dbReference>
<feature type="region of interest" description="Disordered" evidence="1">
    <location>
        <begin position="47"/>
        <end position="141"/>
    </location>
</feature>
<evidence type="ECO:0000313" key="3">
    <source>
        <dbReference type="EnsemblFungi" id="EJT68510"/>
    </source>
</evidence>
<feature type="compositionally biased region" description="Polar residues" evidence="1">
    <location>
        <begin position="91"/>
        <end position="100"/>
    </location>
</feature>
<dbReference type="HOGENOM" id="CLU_1098563_0_0_1"/>
<accession>J3PK61</accession>
<dbReference type="EMBL" id="GL385471">
    <property type="protein sequence ID" value="EJT68510.1"/>
    <property type="molecule type" value="Genomic_DNA"/>
</dbReference>
<dbReference type="GeneID" id="20354366"/>
<feature type="compositionally biased region" description="Low complexity" evidence="1">
    <location>
        <begin position="73"/>
        <end position="90"/>
    </location>
</feature>
<evidence type="ECO:0000313" key="4">
    <source>
        <dbReference type="Proteomes" id="UP000006039"/>
    </source>
</evidence>
<keyword evidence="4" id="KW-1185">Reference proteome</keyword>
<protein>
    <submittedName>
        <fullName evidence="2 3">Uncharacterized protein</fullName>
    </submittedName>
</protein>
<reference evidence="3" key="5">
    <citation type="submission" date="2018-04" db="UniProtKB">
        <authorList>
            <consortium name="EnsemblFungi"/>
        </authorList>
    </citation>
    <scope>IDENTIFICATION</scope>
    <source>
        <strain evidence="3">R3-111a-1</strain>
    </source>
</reference>
<dbReference type="RefSeq" id="XP_009230096.1">
    <property type="nucleotide sequence ID" value="XM_009231832.1"/>
</dbReference>